<keyword evidence="4" id="KW-0325">Glycoprotein</keyword>
<dbReference type="PANTHER" id="PTHR22835:SF663">
    <property type="entry name" value="LIPASE-LIKE"/>
    <property type="match status" value="1"/>
</dbReference>
<dbReference type="EMBL" id="JAMFTS010000004">
    <property type="protein sequence ID" value="KAJ4757241.1"/>
    <property type="molecule type" value="Genomic_DNA"/>
</dbReference>
<feature type="signal peptide" evidence="5">
    <location>
        <begin position="1"/>
        <end position="23"/>
    </location>
</feature>
<proteinExistence type="inferred from homology"/>
<dbReference type="Pfam" id="PF00657">
    <property type="entry name" value="Lipase_GDSL"/>
    <property type="match status" value="1"/>
</dbReference>
<evidence type="ECO:0000313" key="7">
    <source>
        <dbReference type="Proteomes" id="UP001140206"/>
    </source>
</evidence>
<accession>A0AAV8CS58</accession>
<dbReference type="InterPro" id="IPR036514">
    <property type="entry name" value="SGNH_hydro_sf"/>
</dbReference>
<dbReference type="Gene3D" id="3.40.50.1110">
    <property type="entry name" value="SGNH hydrolase"/>
    <property type="match status" value="1"/>
</dbReference>
<dbReference type="GO" id="GO:0016788">
    <property type="term" value="F:hydrolase activity, acting on ester bonds"/>
    <property type="evidence" value="ECO:0007669"/>
    <property type="project" value="InterPro"/>
</dbReference>
<keyword evidence="3" id="KW-0378">Hydrolase</keyword>
<comment type="similarity">
    <text evidence="1">Belongs to the 'GDSL' lipolytic enzyme family.</text>
</comment>
<evidence type="ECO:0000256" key="5">
    <source>
        <dbReference type="SAM" id="SignalP"/>
    </source>
</evidence>
<evidence type="ECO:0000256" key="4">
    <source>
        <dbReference type="ARBA" id="ARBA00023180"/>
    </source>
</evidence>
<evidence type="ECO:0000256" key="1">
    <source>
        <dbReference type="ARBA" id="ARBA00008668"/>
    </source>
</evidence>
<dbReference type="InterPro" id="IPR035669">
    <property type="entry name" value="SGNH_plant_lipase-like"/>
</dbReference>
<dbReference type="InterPro" id="IPR001087">
    <property type="entry name" value="GDSL"/>
</dbReference>
<organism evidence="6 7">
    <name type="scientific">Rhynchospora pubera</name>
    <dbReference type="NCBI Taxonomy" id="906938"/>
    <lineage>
        <taxon>Eukaryota</taxon>
        <taxon>Viridiplantae</taxon>
        <taxon>Streptophyta</taxon>
        <taxon>Embryophyta</taxon>
        <taxon>Tracheophyta</taxon>
        <taxon>Spermatophyta</taxon>
        <taxon>Magnoliopsida</taxon>
        <taxon>Liliopsida</taxon>
        <taxon>Poales</taxon>
        <taxon>Cyperaceae</taxon>
        <taxon>Cyperoideae</taxon>
        <taxon>Rhynchosporeae</taxon>
        <taxon>Rhynchospora</taxon>
    </lineage>
</organism>
<keyword evidence="7" id="KW-1185">Reference proteome</keyword>
<protein>
    <submittedName>
        <fullName evidence="6">GDSL esterase/lipase</fullName>
    </submittedName>
</protein>
<reference evidence="6" key="1">
    <citation type="submission" date="2022-08" db="EMBL/GenBank/DDBJ databases">
        <authorList>
            <person name="Marques A."/>
        </authorList>
    </citation>
    <scope>NUCLEOTIDE SEQUENCE</scope>
    <source>
        <strain evidence="6">RhyPub2mFocal</strain>
        <tissue evidence="6">Leaves</tissue>
    </source>
</reference>
<feature type="chain" id="PRO_5043742676" evidence="5">
    <location>
        <begin position="24"/>
        <end position="370"/>
    </location>
</feature>
<evidence type="ECO:0000256" key="2">
    <source>
        <dbReference type="ARBA" id="ARBA00022729"/>
    </source>
</evidence>
<gene>
    <name evidence="6" type="ORF">LUZ62_067616</name>
</gene>
<sequence>MDSTKLSLAVAFALFVLLNSADAAVGAVKSLCCIDRVFTFGDSMTDAGNACQVQGGNCGVIPYGETYFHKPNGRWCDGRLIVDFIAQAYGLPLPPPSMAGNTREYFLNGANFAYAGSMALNISTYKKVTGLDRAGPDHSLGIQLQSFKDLLPVISQGSSVTAVMTNSLFIVGEIGGVDYIGGLVSNKPTEEMKSWTPSVVAAIGSAVNDLINLGATTLIVPGNFAIGCAPWFLTLLKSNNSGDYDSQTGCLKKLNKLAVYHNTMLTQELAKQRLLHPLANIVYADYYGAQTQLILTSKLRDIPAPLYACCGAPGQPYNFSLNMQCGSKGSQVCPDPTKYISWDGNHLTEAANNVIANGILYGPYAIPPLV</sequence>
<dbReference type="AlphaFoldDB" id="A0AAV8CS58"/>
<dbReference type="Proteomes" id="UP001140206">
    <property type="component" value="Chromosome 4"/>
</dbReference>
<evidence type="ECO:0000313" key="6">
    <source>
        <dbReference type="EMBL" id="KAJ4757241.1"/>
    </source>
</evidence>
<evidence type="ECO:0000256" key="3">
    <source>
        <dbReference type="ARBA" id="ARBA00022801"/>
    </source>
</evidence>
<dbReference type="PANTHER" id="PTHR22835">
    <property type="entry name" value="ZINC FINGER FYVE DOMAIN CONTAINING PROTEIN"/>
    <property type="match status" value="1"/>
</dbReference>
<dbReference type="CDD" id="cd01837">
    <property type="entry name" value="SGNH_plant_lipase_like"/>
    <property type="match status" value="1"/>
</dbReference>
<keyword evidence="2 5" id="KW-0732">Signal</keyword>
<comment type="caution">
    <text evidence="6">The sequence shown here is derived from an EMBL/GenBank/DDBJ whole genome shotgun (WGS) entry which is preliminary data.</text>
</comment>
<name>A0AAV8CS58_9POAL</name>